<dbReference type="PANTHER" id="PTHR43567:SF1">
    <property type="entry name" value="FLAVOREDOXIN"/>
    <property type="match status" value="1"/>
</dbReference>
<evidence type="ECO:0000256" key="2">
    <source>
        <dbReference type="ARBA" id="ARBA00022630"/>
    </source>
</evidence>
<dbReference type="GO" id="GO:0010181">
    <property type="term" value="F:FMN binding"/>
    <property type="evidence" value="ECO:0007669"/>
    <property type="project" value="InterPro"/>
</dbReference>
<evidence type="ECO:0000313" key="6">
    <source>
        <dbReference type="Proteomes" id="UP000196239"/>
    </source>
</evidence>
<dbReference type="Gene3D" id="2.30.110.10">
    <property type="entry name" value="Electron Transport, Fmn-binding Protein, Chain A"/>
    <property type="match status" value="1"/>
</dbReference>
<dbReference type="InterPro" id="IPR012349">
    <property type="entry name" value="Split_barrel_FMN-bd"/>
</dbReference>
<accession>A0A128A351</accession>
<evidence type="ECO:0000256" key="1">
    <source>
        <dbReference type="ARBA" id="ARBA00001917"/>
    </source>
</evidence>
<evidence type="ECO:0000259" key="4">
    <source>
        <dbReference type="SMART" id="SM00903"/>
    </source>
</evidence>
<protein>
    <submittedName>
        <fullName evidence="5">Putative flavin reductase like protein</fullName>
    </submittedName>
</protein>
<dbReference type="SUPFAM" id="SSF50475">
    <property type="entry name" value="FMN-binding split barrel"/>
    <property type="match status" value="1"/>
</dbReference>
<keyword evidence="6" id="KW-1185">Reference proteome</keyword>
<gene>
    <name evidence="5" type="ORF">NDEV_1029</name>
</gene>
<dbReference type="EMBL" id="LN890280">
    <property type="protein sequence ID" value="CUR51794.1"/>
    <property type="molecule type" value="Genomic_DNA"/>
</dbReference>
<comment type="cofactor">
    <cofactor evidence="1">
        <name>FMN</name>
        <dbReference type="ChEBI" id="CHEBI:58210"/>
    </cofactor>
</comment>
<evidence type="ECO:0000313" key="5">
    <source>
        <dbReference type="EMBL" id="CUR51794.1"/>
    </source>
</evidence>
<dbReference type="InterPro" id="IPR052174">
    <property type="entry name" value="Flavoredoxin"/>
</dbReference>
<dbReference type="AlphaFoldDB" id="A0A128A351"/>
<dbReference type="InterPro" id="IPR002563">
    <property type="entry name" value="Flavin_Rdtase-like_dom"/>
</dbReference>
<sequence length="296" mass="33308">MIRKVPSKAERYFSTGISMITSRGPQGPNVMTAEWTMQISYSPMLIAVFIHKGSHTIKNIKKTKEFGVNVASQEQTTEASVAGGYSGSEIDKLSLKNVFHISKPHKIKTPMIAGCTINAECKLIKTENLGDHVMMVGKVIHIKHDDTKSPLMYHKGRYFGIGGTMEPGRKEVIVNGTTLDFFKNLAEGKFVLKCVGVLVESKNKILVMKWPKTGFETIPLVMPPQGKNHRDYLARYLADMRLHIKVEKEPIMKRFVLKNGAEIQRINFILFKGKSTKLVPDNFWKSKSDEIISNLV</sequence>
<evidence type="ECO:0000256" key="3">
    <source>
        <dbReference type="ARBA" id="ARBA00038054"/>
    </source>
</evidence>
<dbReference type="PANTHER" id="PTHR43567">
    <property type="entry name" value="FLAVOREDOXIN-RELATED-RELATED"/>
    <property type="match status" value="1"/>
</dbReference>
<feature type="domain" description="Flavin reductase like" evidence="4">
    <location>
        <begin position="10"/>
        <end position="160"/>
    </location>
</feature>
<comment type="similarity">
    <text evidence="3">Belongs to the flavoredoxin family.</text>
</comment>
<reference evidence="6" key="1">
    <citation type="submission" date="2015-10" db="EMBL/GenBank/DDBJ databases">
        <authorList>
            <person name="Lehtovirta-Morley L.E."/>
            <person name="Vieille C."/>
        </authorList>
    </citation>
    <scope>NUCLEOTIDE SEQUENCE [LARGE SCALE GENOMIC DNA]</scope>
</reference>
<organism evidence="5 6">
    <name type="scientific">Nitrosotalea devaniterrae</name>
    <dbReference type="NCBI Taxonomy" id="1078905"/>
    <lineage>
        <taxon>Archaea</taxon>
        <taxon>Nitrososphaerota</taxon>
        <taxon>Nitrososphaeria</taxon>
        <taxon>Nitrosotaleales</taxon>
        <taxon>Nitrosotaleaceae</taxon>
        <taxon>Nitrosotalea</taxon>
    </lineage>
</organism>
<dbReference type="SMART" id="SM00903">
    <property type="entry name" value="Flavin_Reduct"/>
    <property type="match status" value="1"/>
</dbReference>
<dbReference type="KEGG" id="ndv:NDEV_1029"/>
<dbReference type="Proteomes" id="UP000196239">
    <property type="component" value="Chromosome 1"/>
</dbReference>
<proteinExistence type="inferred from homology"/>
<name>A0A128A351_9ARCH</name>
<keyword evidence="2" id="KW-0285">Flavoprotein</keyword>
<dbReference type="Pfam" id="PF01613">
    <property type="entry name" value="Flavin_Reduct"/>
    <property type="match status" value="1"/>
</dbReference>